<comment type="caution">
    <text evidence="9">The sequence shown here is derived from an EMBL/GenBank/DDBJ whole genome shotgun (WGS) entry which is preliminary data.</text>
</comment>
<evidence type="ECO:0000256" key="7">
    <source>
        <dbReference type="RuleBase" id="RU362091"/>
    </source>
</evidence>
<feature type="transmembrane region" description="Helical" evidence="8">
    <location>
        <begin position="120"/>
        <end position="142"/>
    </location>
</feature>
<feature type="transmembrane region" description="Helical" evidence="8">
    <location>
        <begin position="419"/>
        <end position="437"/>
    </location>
</feature>
<dbReference type="AlphaFoldDB" id="A0A6I1FIP9"/>
<protein>
    <submittedName>
        <fullName evidence="9">Sodium:solute symporter family protein</fullName>
    </submittedName>
</protein>
<evidence type="ECO:0000256" key="4">
    <source>
        <dbReference type="ARBA" id="ARBA00022692"/>
    </source>
</evidence>
<dbReference type="InterPro" id="IPR050277">
    <property type="entry name" value="Sodium:Solute_Symporter"/>
</dbReference>
<organism evidence="9 10">
    <name type="scientific">Bacillus aerolatus</name>
    <dbReference type="NCBI Taxonomy" id="2653354"/>
    <lineage>
        <taxon>Bacteria</taxon>
        <taxon>Bacillati</taxon>
        <taxon>Bacillota</taxon>
        <taxon>Bacilli</taxon>
        <taxon>Bacillales</taxon>
        <taxon>Bacillaceae</taxon>
        <taxon>Bacillus</taxon>
    </lineage>
</organism>
<keyword evidence="6 8" id="KW-0472">Membrane</keyword>
<dbReference type="CDD" id="cd10322">
    <property type="entry name" value="SLC5sbd"/>
    <property type="match status" value="1"/>
</dbReference>
<feature type="transmembrane region" description="Helical" evidence="8">
    <location>
        <begin position="267"/>
        <end position="289"/>
    </location>
</feature>
<dbReference type="Gene3D" id="1.20.1730.10">
    <property type="entry name" value="Sodium/glucose cotransporter"/>
    <property type="match status" value="1"/>
</dbReference>
<evidence type="ECO:0000256" key="2">
    <source>
        <dbReference type="ARBA" id="ARBA00006434"/>
    </source>
</evidence>
<evidence type="ECO:0000313" key="10">
    <source>
        <dbReference type="Proteomes" id="UP000429595"/>
    </source>
</evidence>
<feature type="transmembrane region" description="Helical" evidence="8">
    <location>
        <begin position="148"/>
        <end position="169"/>
    </location>
</feature>
<dbReference type="GO" id="GO:0005886">
    <property type="term" value="C:plasma membrane"/>
    <property type="evidence" value="ECO:0007669"/>
    <property type="project" value="TreeGrafter"/>
</dbReference>
<feature type="transmembrane region" description="Helical" evidence="8">
    <location>
        <begin position="44"/>
        <end position="67"/>
    </location>
</feature>
<reference evidence="9 10" key="1">
    <citation type="submission" date="2019-10" db="EMBL/GenBank/DDBJ databases">
        <title>Bacillus aerolatum sp. nov., isolated from bioaerosol of sport playgrounds.</title>
        <authorList>
            <person name="Chen P."/>
            <person name="Zhang G."/>
        </authorList>
    </citation>
    <scope>NUCLEOTIDE SEQUENCE [LARGE SCALE GENOMIC DNA]</scope>
    <source>
        <strain evidence="9 10">CX253</strain>
    </source>
</reference>
<dbReference type="RefSeq" id="WP_152150265.1">
    <property type="nucleotide sequence ID" value="NZ_WEIO01000002.1"/>
</dbReference>
<keyword evidence="5 8" id="KW-1133">Transmembrane helix</keyword>
<keyword evidence="3" id="KW-0813">Transport</keyword>
<dbReference type="InterPro" id="IPR038377">
    <property type="entry name" value="Na/Glc_symporter_sf"/>
</dbReference>
<name>A0A6I1FIP9_9BACI</name>
<dbReference type="Proteomes" id="UP000429595">
    <property type="component" value="Unassembled WGS sequence"/>
</dbReference>
<dbReference type="PANTHER" id="PTHR48086">
    <property type="entry name" value="SODIUM/PROLINE SYMPORTER-RELATED"/>
    <property type="match status" value="1"/>
</dbReference>
<feature type="transmembrane region" description="Helical" evidence="8">
    <location>
        <begin position="360"/>
        <end position="379"/>
    </location>
</feature>
<keyword evidence="4 8" id="KW-0812">Transmembrane</keyword>
<dbReference type="EMBL" id="WEIO01000002">
    <property type="protein sequence ID" value="KAB7708280.1"/>
    <property type="molecule type" value="Genomic_DNA"/>
</dbReference>
<comment type="subcellular location">
    <subcellularLocation>
        <location evidence="1">Membrane</location>
        <topology evidence="1">Multi-pass membrane protein</topology>
    </subcellularLocation>
</comment>
<dbReference type="PANTHER" id="PTHR48086:SF7">
    <property type="entry name" value="SODIUM-SOLUTE SYMPORTER-RELATED"/>
    <property type="match status" value="1"/>
</dbReference>
<evidence type="ECO:0000256" key="3">
    <source>
        <dbReference type="ARBA" id="ARBA00022448"/>
    </source>
</evidence>
<dbReference type="PROSITE" id="PS50283">
    <property type="entry name" value="NA_SOLUT_SYMP_3"/>
    <property type="match status" value="1"/>
</dbReference>
<gene>
    <name evidence="9" type="ORF">F9802_06155</name>
</gene>
<feature type="transmembrane region" description="Helical" evidence="8">
    <location>
        <begin position="309"/>
        <end position="339"/>
    </location>
</feature>
<sequence>MMLSGLDLGILVVYMLVVLWIGYYTMNKITSFSDYSVAGRSMPFALIFATIGATLAGGGATVGRVSFVYETGIVVFLALLGVVISQVLIGFFVAPRISKMKDIYTIGDIMDFYFGRSGQLISSVLAFLFMASMFGVQVLALGRILEPVISLPFIALTVIGALITIAYTWAGGMLAVIYTDAIQFIILVGSMATAAIIGVNKMGGMTEIIDKVGAIDTEHLVFFGGPWTIGVFIATFLSFLLGEALAPHYIQRYASSKTANVSKWSTVSFAIMYIFLTIVIMVIGLIGFVKFPGINGDVVFVTYAQKYLPVGIIGLVFGGLLAAVMSTGSSILNTAAVIFTRDIYGKVINRNADDKSLLKWTKYATLIVGVGGILVSLFIPSVMGLMLYAFQLWAPSILPPMCIAILWGGPLERKVSPYAGPPAIIAGLLITIVWLNFLGEPFGIPAIAVGIVTNLVVFWITHLMTSHKIPHDYQTLPSEKVDA</sequence>
<evidence type="ECO:0000256" key="1">
    <source>
        <dbReference type="ARBA" id="ARBA00004141"/>
    </source>
</evidence>
<dbReference type="Pfam" id="PF00474">
    <property type="entry name" value="SSF"/>
    <property type="match status" value="1"/>
</dbReference>
<evidence type="ECO:0000256" key="8">
    <source>
        <dbReference type="SAM" id="Phobius"/>
    </source>
</evidence>
<feature type="transmembrane region" description="Helical" evidence="8">
    <location>
        <begin position="6"/>
        <end position="24"/>
    </location>
</feature>
<feature type="transmembrane region" description="Helical" evidence="8">
    <location>
        <begin position="220"/>
        <end position="246"/>
    </location>
</feature>
<feature type="transmembrane region" description="Helical" evidence="8">
    <location>
        <begin position="73"/>
        <end position="94"/>
    </location>
</feature>
<dbReference type="GO" id="GO:0022857">
    <property type="term" value="F:transmembrane transporter activity"/>
    <property type="evidence" value="ECO:0007669"/>
    <property type="project" value="InterPro"/>
</dbReference>
<dbReference type="InterPro" id="IPR001734">
    <property type="entry name" value="Na/solute_symporter"/>
</dbReference>
<keyword evidence="10" id="KW-1185">Reference proteome</keyword>
<feature type="transmembrane region" description="Helical" evidence="8">
    <location>
        <begin position="443"/>
        <end position="461"/>
    </location>
</feature>
<evidence type="ECO:0000313" key="9">
    <source>
        <dbReference type="EMBL" id="KAB7708280.1"/>
    </source>
</evidence>
<feature type="transmembrane region" description="Helical" evidence="8">
    <location>
        <begin position="181"/>
        <end position="200"/>
    </location>
</feature>
<feature type="transmembrane region" description="Helical" evidence="8">
    <location>
        <begin position="385"/>
        <end position="407"/>
    </location>
</feature>
<accession>A0A6I1FIP9</accession>
<evidence type="ECO:0000256" key="5">
    <source>
        <dbReference type="ARBA" id="ARBA00022989"/>
    </source>
</evidence>
<comment type="similarity">
    <text evidence="2 7">Belongs to the sodium:solute symporter (SSF) (TC 2.A.21) family.</text>
</comment>
<evidence type="ECO:0000256" key="6">
    <source>
        <dbReference type="ARBA" id="ARBA00023136"/>
    </source>
</evidence>
<proteinExistence type="inferred from homology"/>